<dbReference type="GeneID" id="27321524"/>
<keyword evidence="9" id="KW-1185">Reference proteome</keyword>
<gene>
    <name evidence="8" type="ORF">PV10_03679</name>
</gene>
<dbReference type="EMBL" id="KN847522">
    <property type="protein sequence ID" value="KIV92374.1"/>
    <property type="molecule type" value="Genomic_DNA"/>
</dbReference>
<feature type="domain" description="Glycosyl hydrolase family 13 catalytic" evidence="7">
    <location>
        <begin position="49"/>
        <end position="438"/>
    </location>
</feature>
<proteinExistence type="inferred from homology"/>
<dbReference type="NCBIfam" id="NF006969">
    <property type="entry name" value="PRK09441.1-2"/>
    <property type="match status" value="1"/>
</dbReference>
<dbReference type="Gene3D" id="2.60.40.1180">
    <property type="entry name" value="Golgi alpha-mannosidase II"/>
    <property type="match status" value="1"/>
</dbReference>
<evidence type="ECO:0000256" key="2">
    <source>
        <dbReference type="ARBA" id="ARBA00008061"/>
    </source>
</evidence>
<dbReference type="GO" id="GO:0005975">
    <property type="term" value="P:carbohydrate metabolic process"/>
    <property type="evidence" value="ECO:0007669"/>
    <property type="project" value="InterPro"/>
</dbReference>
<dbReference type="Gene3D" id="3.20.20.80">
    <property type="entry name" value="Glycosidases"/>
    <property type="match status" value="1"/>
</dbReference>
<evidence type="ECO:0000256" key="1">
    <source>
        <dbReference type="ARBA" id="ARBA00001913"/>
    </source>
</evidence>
<accession>A0A0D1ZEN9</accession>
<dbReference type="VEuPathDB" id="FungiDB:PV10_03679"/>
<evidence type="ECO:0000259" key="7">
    <source>
        <dbReference type="SMART" id="SM00642"/>
    </source>
</evidence>
<evidence type="ECO:0000256" key="4">
    <source>
        <dbReference type="ARBA" id="ARBA00022801"/>
    </source>
</evidence>
<evidence type="ECO:0000256" key="5">
    <source>
        <dbReference type="ARBA" id="ARBA00023277"/>
    </source>
</evidence>
<dbReference type="SUPFAM" id="SSF51011">
    <property type="entry name" value="Glycosyl hydrolase domain"/>
    <property type="match status" value="1"/>
</dbReference>
<evidence type="ECO:0000256" key="6">
    <source>
        <dbReference type="ARBA" id="ARBA00023295"/>
    </source>
</evidence>
<keyword evidence="6" id="KW-0326">Glycosidase</keyword>
<evidence type="ECO:0000313" key="9">
    <source>
        <dbReference type="Proteomes" id="UP000054302"/>
    </source>
</evidence>
<dbReference type="Pfam" id="PF00128">
    <property type="entry name" value="Alpha-amylase"/>
    <property type="match status" value="1"/>
</dbReference>
<name>A0A0D1ZEN9_EXOME</name>
<dbReference type="Proteomes" id="UP000054302">
    <property type="component" value="Unassembled WGS sequence"/>
</dbReference>
<dbReference type="SUPFAM" id="SSF51445">
    <property type="entry name" value="(Trans)glycosidases"/>
    <property type="match status" value="1"/>
</dbReference>
<dbReference type="NCBIfam" id="NF006968">
    <property type="entry name" value="PRK09441.1-1"/>
    <property type="match status" value="1"/>
</dbReference>
<dbReference type="PIRSF" id="PIRSF001021">
    <property type="entry name" value="Alph-amls_thrmst"/>
    <property type="match status" value="1"/>
</dbReference>
<protein>
    <recommendedName>
        <fullName evidence="7">Glycosyl hydrolase family 13 catalytic domain-containing protein</fullName>
    </recommendedName>
</protein>
<dbReference type="GO" id="GO:0004553">
    <property type="term" value="F:hydrolase activity, hydrolyzing O-glycosyl compounds"/>
    <property type="evidence" value="ECO:0007669"/>
    <property type="project" value="InterPro"/>
</dbReference>
<dbReference type="AlphaFoldDB" id="A0A0D1ZEN9"/>
<dbReference type="CDD" id="cd11318">
    <property type="entry name" value="AmyAc_bac_fung_AmyA"/>
    <property type="match status" value="1"/>
</dbReference>
<evidence type="ECO:0000256" key="3">
    <source>
        <dbReference type="ARBA" id="ARBA00022723"/>
    </source>
</evidence>
<dbReference type="STRING" id="212818.A0A0D1ZEN9"/>
<comment type="cofactor">
    <cofactor evidence="1">
        <name>Ca(2+)</name>
        <dbReference type="ChEBI" id="CHEBI:29108"/>
    </cofactor>
</comment>
<dbReference type="InterPro" id="IPR006047">
    <property type="entry name" value="GH13_cat_dom"/>
</dbReference>
<keyword evidence="4" id="KW-0378">Hydrolase</keyword>
<reference evidence="8 9" key="1">
    <citation type="submission" date="2015-01" db="EMBL/GenBank/DDBJ databases">
        <title>The Genome Sequence of Exophiala mesophila CBS40295.</title>
        <authorList>
            <consortium name="The Broad Institute Genomics Platform"/>
            <person name="Cuomo C."/>
            <person name="de Hoog S."/>
            <person name="Gorbushina A."/>
            <person name="Stielow B."/>
            <person name="Teixiera M."/>
            <person name="Abouelleil A."/>
            <person name="Chapman S.B."/>
            <person name="Priest M."/>
            <person name="Young S.K."/>
            <person name="Wortman J."/>
            <person name="Nusbaum C."/>
            <person name="Birren B."/>
        </authorList>
    </citation>
    <scope>NUCLEOTIDE SEQUENCE [LARGE SCALE GENOMIC DNA]</scope>
    <source>
        <strain evidence="8 9">CBS 40295</strain>
    </source>
</reference>
<dbReference type="Gene3D" id="2.40.30.140">
    <property type="match status" value="1"/>
</dbReference>
<dbReference type="GO" id="GO:0005509">
    <property type="term" value="F:calcium ion binding"/>
    <property type="evidence" value="ECO:0007669"/>
    <property type="project" value="InterPro"/>
</dbReference>
<comment type="similarity">
    <text evidence="2">Belongs to the glycosyl hydrolase 13 family.</text>
</comment>
<dbReference type="OrthoDB" id="550577at2759"/>
<dbReference type="PANTHER" id="PTHR43447">
    <property type="entry name" value="ALPHA-AMYLASE"/>
    <property type="match status" value="1"/>
</dbReference>
<organism evidence="8 9">
    <name type="scientific">Exophiala mesophila</name>
    <name type="common">Black yeast-like fungus</name>
    <dbReference type="NCBI Taxonomy" id="212818"/>
    <lineage>
        <taxon>Eukaryota</taxon>
        <taxon>Fungi</taxon>
        <taxon>Dikarya</taxon>
        <taxon>Ascomycota</taxon>
        <taxon>Pezizomycotina</taxon>
        <taxon>Eurotiomycetes</taxon>
        <taxon>Chaetothyriomycetidae</taxon>
        <taxon>Chaetothyriales</taxon>
        <taxon>Herpotrichiellaceae</taxon>
        <taxon>Exophiala</taxon>
    </lineage>
</organism>
<dbReference type="InterPro" id="IPR017853">
    <property type="entry name" value="GH"/>
</dbReference>
<keyword evidence="5" id="KW-0119">Carbohydrate metabolism</keyword>
<keyword evidence="3" id="KW-0479">Metal-binding</keyword>
<dbReference type="InterPro" id="IPR013776">
    <property type="entry name" value="A-amylase_thermo"/>
</dbReference>
<evidence type="ECO:0000313" key="8">
    <source>
        <dbReference type="EMBL" id="KIV92374.1"/>
    </source>
</evidence>
<dbReference type="RefSeq" id="XP_016223948.1">
    <property type="nucleotide sequence ID" value="XM_016368160.1"/>
</dbReference>
<sequence>MSSPNFADRQKAFFRRLRGRFGKERQWQQFPGAASLTGKGDREPTAENFTMIQFFEWYVPDDHKHWQRLDRALPHLKATGIDNIWIPPACKASSPSGNGYDIYDLYDLGEFDTKGSLGTKWGTKKELLVACKKADSLGLGIYFDAVLNHKAAADHVETCRVVKVDPNDRNREISDVFEIEGWLGFDFAQRGDRYSKQKYHWYHFSGTDYDNKSKETGIYKILGENKQFAGDVDTEKGNYDYLMFADLDYAHPEVQEDVKNWGVWVSKELNLNGFRFDAVKHYSEAFLHDFINNLDANVGHDSFLVGEFWKTSTPSLQGYLSKMNHKFNLFDAPLVENFHRISTGERADLRQVFDNSLTQAEPYNSVTLVQNHDTQPSQALQLEVTGWFIPLAYAFILLRVDGYPCLFYGDVYGIKGGVENDWRGPAAGGKIPDMTLARKLYSYGELNDYWDQPNLIGWVRRGTWDRPDGCAVVLSNAEMGEIRMFVGEVHKGEVWTDVLGWQDREVQIGDDGFGVFSVGSCSVSIFVNSKALGRDQFGKFDDRIYR</sequence>
<dbReference type="InterPro" id="IPR013780">
    <property type="entry name" value="Glyco_hydro_b"/>
</dbReference>
<dbReference type="SMART" id="SM00642">
    <property type="entry name" value="Aamy"/>
    <property type="match status" value="1"/>
</dbReference>